<dbReference type="SUPFAM" id="SSF64182">
    <property type="entry name" value="DHH phosphoesterases"/>
    <property type="match status" value="1"/>
</dbReference>
<dbReference type="Pfam" id="PF02272">
    <property type="entry name" value="DHHA1"/>
    <property type="match status" value="1"/>
</dbReference>
<feature type="domain" description="DDH" evidence="1">
    <location>
        <begin position="22"/>
        <end position="156"/>
    </location>
</feature>
<dbReference type="PANTHER" id="PTHR47618:SF1">
    <property type="entry name" value="BIFUNCTIONAL OLIGORIBONUCLEASE AND PAP PHOSPHATASE NRNA"/>
    <property type="match status" value="1"/>
</dbReference>
<keyword evidence="4" id="KW-1185">Reference proteome</keyword>
<gene>
    <name evidence="3" type="ORF">YH65_02110</name>
</gene>
<dbReference type="OrthoDB" id="9803668at2"/>
<dbReference type="InterPro" id="IPR051319">
    <property type="entry name" value="Oligoribo/pAp-PDE_c-di-AMP_PDE"/>
</dbReference>
<evidence type="ECO:0000259" key="1">
    <source>
        <dbReference type="Pfam" id="PF01368"/>
    </source>
</evidence>
<dbReference type="Pfam" id="PF01368">
    <property type="entry name" value="DHH"/>
    <property type="match status" value="1"/>
</dbReference>
<dbReference type="Gene3D" id="3.10.310.30">
    <property type="match status" value="1"/>
</dbReference>
<organism evidence="3 4">
    <name type="scientific">Sulfurovum lithotrophicum</name>
    <dbReference type="NCBI Taxonomy" id="206403"/>
    <lineage>
        <taxon>Bacteria</taxon>
        <taxon>Pseudomonadati</taxon>
        <taxon>Campylobacterota</taxon>
        <taxon>Epsilonproteobacteria</taxon>
        <taxon>Campylobacterales</taxon>
        <taxon>Sulfurovaceae</taxon>
        <taxon>Sulfurovum</taxon>
    </lineage>
</organism>
<reference evidence="4" key="2">
    <citation type="journal article" date="2017" name="Stand. Genomic Sci.">
        <title>Complete genome sequence of the sulfur-oxidizing chemolithoautotrophic Sulfurovum lithotrophicum 42BKTT.</title>
        <authorList>
            <person name="Jeon W."/>
            <person name="Priscilla L."/>
            <person name="Park G."/>
            <person name="Lee H."/>
            <person name="Lee N."/>
            <person name="Lee D."/>
            <person name="Kwon H."/>
            <person name="Ahn I."/>
            <person name="Lee C."/>
            <person name="Lee H."/>
            <person name="Ahn J."/>
        </authorList>
    </citation>
    <scope>NUCLEOTIDE SEQUENCE [LARGE SCALE GENOMIC DNA]</scope>
    <source>
        <strain evidence="4">ATCC BAA-797 / 42BKT</strain>
    </source>
</reference>
<dbReference type="KEGG" id="slh:YH65_02110"/>
<feature type="domain" description="DHHA1" evidence="2">
    <location>
        <begin position="223"/>
        <end position="312"/>
    </location>
</feature>
<dbReference type="PANTHER" id="PTHR47618">
    <property type="entry name" value="BIFUNCTIONAL OLIGORIBONUCLEASE AND PAP PHOSPHATASE NRNA"/>
    <property type="match status" value="1"/>
</dbReference>
<proteinExistence type="predicted"/>
<dbReference type="Proteomes" id="UP000034444">
    <property type="component" value="Chromosome"/>
</dbReference>
<evidence type="ECO:0000313" key="4">
    <source>
        <dbReference type="Proteomes" id="UP000034444"/>
    </source>
</evidence>
<dbReference type="Gene3D" id="3.90.1640.10">
    <property type="entry name" value="inorganic pyrophosphatase (n-terminal core)"/>
    <property type="match status" value="1"/>
</dbReference>
<dbReference type="InterPro" id="IPR001667">
    <property type="entry name" value="DDH_dom"/>
</dbReference>
<dbReference type="EMBL" id="CP011308">
    <property type="protein sequence ID" value="AKF25914.1"/>
    <property type="molecule type" value="Genomic_DNA"/>
</dbReference>
<dbReference type="GO" id="GO:0003676">
    <property type="term" value="F:nucleic acid binding"/>
    <property type="evidence" value="ECO:0007669"/>
    <property type="project" value="InterPro"/>
</dbReference>
<evidence type="ECO:0000259" key="2">
    <source>
        <dbReference type="Pfam" id="PF02272"/>
    </source>
</evidence>
<evidence type="ECO:0000313" key="3">
    <source>
        <dbReference type="EMBL" id="AKF25914.1"/>
    </source>
</evidence>
<protein>
    <submittedName>
        <fullName evidence="3">Phosphoesterase</fullName>
    </submittedName>
</protein>
<dbReference type="InterPro" id="IPR038763">
    <property type="entry name" value="DHH_sf"/>
</dbReference>
<dbReference type="InterPro" id="IPR003156">
    <property type="entry name" value="DHHA1_dom"/>
</dbReference>
<dbReference type="AlphaFoldDB" id="A0A7U4M2Y4"/>
<sequence length="326" mass="35925">MTDSGNLPYDEAQKLIEEADSITILSHLNPDPDAIGTALGIYNILKESKRKRVEVVNASNELPRYLDFLAGFEKIKTKMEYGKSLIIACDCANLERLGFDLKGRQILNIDHHRSNEGYGTLNVVLPEYASSSQVAFELFKKHYAISAKSAECLYAALLSDTRYFTTSSVTARVFEVAREMVEIGVDPARVAYHFTQRRSLASFRILQRALKSLKLYSDARIAVLYVTKEDIAATGATVPDMDGIVDYARSLATVEVAVFLMELKEGIRVSFRSKGIDVNVIAADFGGGGHKVAAGVTFKAGNLQEIIDTIVLKIQETGLKNGKEKT</sequence>
<reference evidence="3 4" key="1">
    <citation type="submission" date="2015-04" db="EMBL/GenBank/DDBJ databases">
        <title>Complete genome sequence of Sulfurovum lithotrophicum ATCC BAA-797T.</title>
        <authorList>
            <person name="Ahn J."/>
            <person name="Park G."/>
            <person name="Jeon W."/>
            <person name="Jang Y."/>
            <person name="Jang M."/>
            <person name="Lee H."/>
            <person name="Lee H."/>
        </authorList>
    </citation>
    <scope>NUCLEOTIDE SEQUENCE [LARGE SCALE GENOMIC DNA]</scope>
    <source>
        <strain evidence="4">ATCC BAA-797 / 42BKT</strain>
    </source>
</reference>
<name>A0A7U4M2Y4_9BACT</name>
<accession>A0A7U4M2Y4</accession>